<evidence type="ECO:0000313" key="1">
    <source>
        <dbReference type="EMBL" id="PKI31645.1"/>
    </source>
</evidence>
<evidence type="ECO:0000313" key="2">
    <source>
        <dbReference type="Proteomes" id="UP000233551"/>
    </source>
</evidence>
<reference evidence="1 2" key="1">
    <citation type="submission" date="2017-11" db="EMBL/GenBank/DDBJ databases">
        <title>De-novo sequencing of pomegranate (Punica granatum L.) genome.</title>
        <authorList>
            <person name="Akparov Z."/>
            <person name="Amiraslanov A."/>
            <person name="Hajiyeva S."/>
            <person name="Abbasov M."/>
            <person name="Kaur K."/>
            <person name="Hamwieh A."/>
            <person name="Solovyev V."/>
            <person name="Salamov A."/>
            <person name="Braich B."/>
            <person name="Kosarev P."/>
            <person name="Mahmoud A."/>
            <person name="Hajiyev E."/>
            <person name="Babayeva S."/>
            <person name="Izzatullayeva V."/>
            <person name="Mammadov A."/>
            <person name="Mammadov A."/>
            <person name="Sharifova S."/>
            <person name="Ojaghi J."/>
            <person name="Eynullazada K."/>
            <person name="Bayramov B."/>
            <person name="Abdulazimova A."/>
            <person name="Shahmuradov I."/>
        </authorList>
    </citation>
    <scope>NUCLEOTIDE SEQUENCE [LARGE SCALE GENOMIC DNA]</scope>
    <source>
        <strain evidence="2">cv. AG2017</strain>
        <tissue evidence="1">Leaf</tissue>
    </source>
</reference>
<dbReference type="EMBL" id="PGOL01008506">
    <property type="protein sequence ID" value="PKI31645.1"/>
    <property type="molecule type" value="Genomic_DNA"/>
</dbReference>
<gene>
    <name evidence="1" type="ORF">CRG98_047965</name>
</gene>
<dbReference type="PANTHER" id="PTHR37610">
    <property type="entry name" value="CCHC-TYPE DOMAIN-CONTAINING PROTEIN"/>
    <property type="match status" value="1"/>
</dbReference>
<keyword evidence="2" id="KW-1185">Reference proteome</keyword>
<organism evidence="1 2">
    <name type="scientific">Punica granatum</name>
    <name type="common">Pomegranate</name>
    <dbReference type="NCBI Taxonomy" id="22663"/>
    <lineage>
        <taxon>Eukaryota</taxon>
        <taxon>Viridiplantae</taxon>
        <taxon>Streptophyta</taxon>
        <taxon>Embryophyta</taxon>
        <taxon>Tracheophyta</taxon>
        <taxon>Spermatophyta</taxon>
        <taxon>Magnoliopsida</taxon>
        <taxon>eudicotyledons</taxon>
        <taxon>Gunneridae</taxon>
        <taxon>Pentapetalae</taxon>
        <taxon>rosids</taxon>
        <taxon>malvids</taxon>
        <taxon>Myrtales</taxon>
        <taxon>Lythraceae</taxon>
        <taxon>Punica</taxon>
    </lineage>
</organism>
<dbReference type="AlphaFoldDB" id="A0A2I0HIX1"/>
<dbReference type="Proteomes" id="UP000233551">
    <property type="component" value="Unassembled WGS sequence"/>
</dbReference>
<protein>
    <submittedName>
        <fullName evidence="1">Uncharacterized protein</fullName>
    </submittedName>
</protein>
<proteinExistence type="predicted"/>
<dbReference type="PANTHER" id="PTHR37610:SF97">
    <property type="entry name" value="RETROTRANSPOSON GAG DOMAIN-CONTAINING PROTEIN"/>
    <property type="match status" value="1"/>
</dbReference>
<accession>A0A2I0HIX1</accession>
<name>A0A2I0HIX1_PUNGR</name>
<comment type="caution">
    <text evidence="1">The sequence shown here is derived from an EMBL/GenBank/DDBJ whole genome shotgun (WGS) entry which is preliminary data.</text>
</comment>
<sequence length="314" mass="34950">MKAPSRCNSPIERAVGKKDLVWGLWHSKMPVSFLNGTIPKSDPSSPQLSQWERCNEMVSSLILHSFSSTLANSFIYSDTARGILLARVERRSGGTMKAPSRCNSPIERAVGKKDLVWGLWHSKMPVSFLNGTIPKSDPSSPQLSQWERCNEMVSSLILHSFSSTLANSFIYSDTARGILLARVERRSGGTMKAPSRCNSPIERAVGKKDLSHLHGSKPGGLIVTGERWRYQNSRGSVKMREGMPQYFTTFLTKRWAVSSVEQVAEAGMNIAYVENLSTTIKMLQYSPKPGKLVLVNALLTCILKYQSLRREKSP</sequence>